<dbReference type="Pfam" id="PF06429">
    <property type="entry name" value="Flg_bbr_C"/>
    <property type="match status" value="1"/>
</dbReference>
<dbReference type="NCBIfam" id="TIGR03506">
    <property type="entry name" value="FlgEFG_subfam"/>
    <property type="match status" value="1"/>
</dbReference>
<organism evidence="7 8">
    <name type="scientific">Donghicola eburneus</name>
    <dbReference type="NCBI Taxonomy" id="393278"/>
    <lineage>
        <taxon>Bacteria</taxon>
        <taxon>Pseudomonadati</taxon>
        <taxon>Pseudomonadota</taxon>
        <taxon>Alphaproteobacteria</taxon>
        <taxon>Rhodobacterales</taxon>
        <taxon>Roseobacteraceae</taxon>
        <taxon>Donghicola</taxon>
    </lineage>
</organism>
<dbReference type="InterPro" id="IPR053967">
    <property type="entry name" value="LlgE_F_G-like_D1"/>
</dbReference>
<dbReference type="NCBIfam" id="TIGR02490">
    <property type="entry name" value="flgF"/>
    <property type="match status" value="1"/>
</dbReference>
<comment type="similarity">
    <text evidence="2 4">Belongs to the flagella basal body rod proteins family.</text>
</comment>
<dbReference type="InterPro" id="IPR010930">
    <property type="entry name" value="Flg_bb/hook_C_dom"/>
</dbReference>
<dbReference type="PANTHER" id="PTHR30435:SF19">
    <property type="entry name" value="FLAGELLAR BASAL-BODY ROD PROTEIN FLGG"/>
    <property type="match status" value="1"/>
</dbReference>
<evidence type="ECO:0000256" key="1">
    <source>
        <dbReference type="ARBA" id="ARBA00004117"/>
    </source>
</evidence>
<dbReference type="EMBL" id="FMJB01000064">
    <property type="protein sequence ID" value="SCM69460.1"/>
    <property type="molecule type" value="Genomic_DNA"/>
</dbReference>
<accession>A0A1M4N3I9</accession>
<dbReference type="InterPro" id="IPR012836">
    <property type="entry name" value="FlgF"/>
</dbReference>
<dbReference type="AlphaFoldDB" id="A0A1M4N3I9"/>
<dbReference type="NCBIfam" id="NF009332">
    <property type="entry name" value="PRK12690.1"/>
    <property type="match status" value="1"/>
</dbReference>
<evidence type="ECO:0000259" key="6">
    <source>
        <dbReference type="Pfam" id="PF22692"/>
    </source>
</evidence>
<dbReference type="Pfam" id="PF22692">
    <property type="entry name" value="LlgE_F_G_D1"/>
    <property type="match status" value="1"/>
</dbReference>
<evidence type="ECO:0000256" key="4">
    <source>
        <dbReference type="RuleBase" id="RU362116"/>
    </source>
</evidence>
<dbReference type="InterPro" id="IPR020013">
    <property type="entry name" value="Flagellar_FlgE/F/G"/>
</dbReference>
<dbReference type="GO" id="GO:0071978">
    <property type="term" value="P:bacterial-type flagellum-dependent swarming motility"/>
    <property type="evidence" value="ECO:0007669"/>
    <property type="project" value="TreeGrafter"/>
</dbReference>
<comment type="subunit">
    <text evidence="4">The basal body constitutes a major portion of the flagellar organelle and consists of five rings (E,L,P,S, and M) mounted on a central rod. The rod consists of about 26 subunits of FlgG in the distal portion, and FlgB, FlgC and FlgF are thought to build up the proximal portion of the rod with about 6 subunits each.</text>
</comment>
<dbReference type="GO" id="GO:0030694">
    <property type="term" value="C:bacterial-type flagellum basal body, rod"/>
    <property type="evidence" value="ECO:0007669"/>
    <property type="project" value="UniProtKB-UniRule"/>
</dbReference>
<feature type="domain" description="Flagellar basal-body/hook protein C-terminal" evidence="5">
    <location>
        <begin position="189"/>
        <end position="233"/>
    </location>
</feature>
<keyword evidence="8" id="KW-1185">Reference proteome</keyword>
<comment type="subcellular location">
    <subcellularLocation>
        <location evidence="1 4">Bacterial flagellum basal body</location>
    </subcellularLocation>
</comment>
<evidence type="ECO:0000256" key="3">
    <source>
        <dbReference type="ARBA" id="ARBA00023143"/>
    </source>
</evidence>
<sequence length="237" mass="25137">MDPSSLAPLSRQRGLLHEMSVIAQNIANAQTTGYREQGVLFSEYLAPEAAQDGVSMTQAHGRLVSTVQGALHETGGQFDLAIDGQGYFQVDDGGTARLTRAGHFVPDAVGTLRTPDGYALMDLGGTPVQVPPDAQEIAIAPDGTVSADGQPLAQIGIVSPENPSNLTRSAGAVFAAPDGLIPTADGMLRQGYLESSNVDPIKQMARMVEVQRAYEMGQSFLQSEDERLRNAIDTLTR</sequence>
<evidence type="ECO:0000259" key="5">
    <source>
        <dbReference type="Pfam" id="PF06429"/>
    </source>
</evidence>
<evidence type="ECO:0000256" key="2">
    <source>
        <dbReference type="ARBA" id="ARBA00009677"/>
    </source>
</evidence>
<dbReference type="PANTHER" id="PTHR30435">
    <property type="entry name" value="FLAGELLAR PROTEIN"/>
    <property type="match status" value="1"/>
</dbReference>
<reference evidence="8" key="1">
    <citation type="submission" date="2016-09" db="EMBL/GenBank/DDBJ databases">
        <authorList>
            <person name="Wibberg D."/>
        </authorList>
    </citation>
    <scope>NUCLEOTIDE SEQUENCE [LARGE SCALE GENOMIC DNA]</scope>
</reference>
<dbReference type="Proteomes" id="UP000184085">
    <property type="component" value="Unassembled WGS sequence"/>
</dbReference>
<dbReference type="InterPro" id="IPR037925">
    <property type="entry name" value="FlgE/F/G-like"/>
</dbReference>
<proteinExistence type="inferred from homology"/>
<evidence type="ECO:0000313" key="7">
    <source>
        <dbReference type="EMBL" id="SCM69460.1"/>
    </source>
</evidence>
<name>A0A1M4N3I9_9RHOB</name>
<protein>
    <recommendedName>
        <fullName evidence="4">Flagellar basal-body rod protein FlgF</fullName>
    </recommendedName>
</protein>
<keyword evidence="3 4" id="KW-0975">Bacterial flagellum</keyword>
<dbReference type="RefSeq" id="WP_072709068.1">
    <property type="nucleotide sequence ID" value="NZ_FMJB01000064.1"/>
</dbReference>
<feature type="domain" description="Flagellar hook protein FlgE/F/G-like D1" evidence="6">
    <location>
        <begin position="81"/>
        <end position="147"/>
    </location>
</feature>
<evidence type="ECO:0000313" key="8">
    <source>
        <dbReference type="Proteomes" id="UP000184085"/>
    </source>
</evidence>
<dbReference type="SUPFAM" id="SSF117143">
    <property type="entry name" value="Flagellar hook protein flgE"/>
    <property type="match status" value="1"/>
</dbReference>
<gene>
    <name evidence="7" type="ORF">KARMA_3699</name>
</gene>